<dbReference type="SUPFAM" id="SSF51735">
    <property type="entry name" value="NAD(P)-binding Rossmann-fold domains"/>
    <property type="match status" value="1"/>
</dbReference>
<evidence type="ECO:0000259" key="1">
    <source>
        <dbReference type="Pfam" id="PF16363"/>
    </source>
</evidence>
<dbReference type="RefSeq" id="WP_213494047.1">
    <property type="nucleotide sequence ID" value="NZ_CP074694.1"/>
</dbReference>
<keyword evidence="3" id="KW-1185">Reference proteome</keyword>
<sequence length="372" mass="41415">MSRALWNSFYRGRKVLVTGHTGFKGSWLSLWLSSLGAEVHGFSLPAPTDPSLFEEAQIHDLLESSTIGDIREGSLLRETVARIQPEVVFHLAAQPLVRLSYRQPVETFETNVMGVVNLLEAVRECPSVRVCQIITSDKCYENDNRITAFREDDPMGGSDPYSASKGCAELVVAAYRKSFFGTASQTSIASVRAGNVIGGGDWAEDRIVPDCIRAFQKQESVHIRNPHAIRPWQHVLEPLSGYLHLAYHQFQNPQTLAEGWNFGPGPGANWTVRQVVDALVARWSEPVPPPRIEAPVTNKLYEASFLKLDISKAATLLNWLPILTTAEALKMTAEWYANRALAKATFQTRSFTLKQIADYEAGLAKRTEMWAS</sequence>
<evidence type="ECO:0000313" key="2">
    <source>
        <dbReference type="EMBL" id="QVL30163.1"/>
    </source>
</evidence>
<name>A0A8E6B1L4_9BACT</name>
<proteinExistence type="predicted"/>
<reference evidence="2" key="1">
    <citation type="submission" date="2021-05" db="EMBL/GenBank/DDBJ databases">
        <title>Complete genome sequence of the cellulolytic planctomycete Telmatocola sphagniphila SP2T and characterization of the first cellulase from planctomycetes.</title>
        <authorList>
            <person name="Rakitin A.L."/>
            <person name="Beletsky A.V."/>
            <person name="Naumoff D.G."/>
            <person name="Kulichevskaya I.S."/>
            <person name="Mardanov A.V."/>
            <person name="Ravin N.V."/>
            <person name="Dedysh S.N."/>
        </authorList>
    </citation>
    <scope>NUCLEOTIDE SEQUENCE</scope>
    <source>
        <strain evidence="2">SP2T</strain>
    </source>
</reference>
<gene>
    <name evidence="2" type="primary">rfbG</name>
    <name evidence="2" type="ORF">KIH39_15010</name>
</gene>
<dbReference type="Proteomes" id="UP000676194">
    <property type="component" value="Chromosome"/>
</dbReference>
<dbReference type="EC" id="4.2.1.45" evidence="2"/>
<dbReference type="GO" id="GO:0047733">
    <property type="term" value="F:CDP-glucose 4,6-dehydratase activity"/>
    <property type="evidence" value="ECO:0007669"/>
    <property type="project" value="UniProtKB-EC"/>
</dbReference>
<accession>A0A8E6B1L4</accession>
<keyword evidence="2" id="KW-0456">Lyase</keyword>
<dbReference type="InterPro" id="IPR036291">
    <property type="entry name" value="NAD(P)-bd_dom_sf"/>
</dbReference>
<dbReference type="EMBL" id="CP074694">
    <property type="protein sequence ID" value="QVL30163.1"/>
    <property type="molecule type" value="Genomic_DNA"/>
</dbReference>
<dbReference type="InterPro" id="IPR013445">
    <property type="entry name" value="CDP_4_6_deHydtase"/>
</dbReference>
<dbReference type="AlphaFoldDB" id="A0A8E6B1L4"/>
<dbReference type="Pfam" id="PF16363">
    <property type="entry name" value="GDP_Man_Dehyd"/>
    <property type="match status" value="1"/>
</dbReference>
<dbReference type="Gene3D" id="3.90.25.10">
    <property type="entry name" value="UDP-galactose 4-epimerase, domain 1"/>
    <property type="match status" value="1"/>
</dbReference>
<dbReference type="NCBIfam" id="TIGR02622">
    <property type="entry name" value="CDP_4_6_dhtase"/>
    <property type="match status" value="1"/>
</dbReference>
<feature type="domain" description="NAD(P)-binding" evidence="1">
    <location>
        <begin position="16"/>
        <end position="331"/>
    </location>
</feature>
<evidence type="ECO:0000313" key="3">
    <source>
        <dbReference type="Proteomes" id="UP000676194"/>
    </source>
</evidence>
<dbReference type="Gene3D" id="3.40.50.720">
    <property type="entry name" value="NAD(P)-binding Rossmann-like Domain"/>
    <property type="match status" value="1"/>
</dbReference>
<protein>
    <submittedName>
        <fullName evidence="2">CDP-glucose 4,6-dehydratase</fullName>
        <ecNumber evidence="2">4.2.1.45</ecNumber>
    </submittedName>
</protein>
<dbReference type="InterPro" id="IPR016040">
    <property type="entry name" value="NAD(P)-bd_dom"/>
</dbReference>
<organism evidence="2 3">
    <name type="scientific">Telmatocola sphagniphila</name>
    <dbReference type="NCBI Taxonomy" id="1123043"/>
    <lineage>
        <taxon>Bacteria</taxon>
        <taxon>Pseudomonadati</taxon>
        <taxon>Planctomycetota</taxon>
        <taxon>Planctomycetia</taxon>
        <taxon>Gemmatales</taxon>
        <taxon>Gemmataceae</taxon>
    </lineage>
</organism>
<dbReference type="PANTHER" id="PTHR43000">
    <property type="entry name" value="DTDP-D-GLUCOSE 4,6-DEHYDRATASE-RELATED"/>
    <property type="match status" value="1"/>
</dbReference>
<dbReference type="KEGG" id="tsph:KIH39_15010"/>